<sequence>MPINIYIKPFKKIVVNVKGQLVVRDGNSRLAIAVKGKAQQIKVILETNVDQLRD</sequence>
<accession>A0A735I4C1</accession>
<proteinExistence type="predicted"/>
<dbReference type="RefSeq" id="WP_162264803.1">
    <property type="nucleotide sequence ID" value="NZ_JACKZW010000009.1"/>
</dbReference>
<reference evidence="1" key="2">
    <citation type="submission" date="2018-07" db="EMBL/GenBank/DDBJ databases">
        <authorList>
            <consortium name="NCBI Pathogen Detection Project"/>
        </authorList>
    </citation>
    <scope>NUCLEOTIDE SEQUENCE</scope>
    <source>
        <strain evidence="1">IVB 5560</strain>
    </source>
</reference>
<dbReference type="EMBL" id="DAASTF010000025">
    <property type="protein sequence ID" value="HAE6937854.1"/>
    <property type="molecule type" value="Genomic_DNA"/>
</dbReference>
<dbReference type="AlphaFoldDB" id="A0A735I4C1"/>
<organism evidence="1">
    <name type="scientific">Salmonella typhimurium</name>
    <dbReference type="NCBI Taxonomy" id="90371"/>
    <lineage>
        <taxon>Bacteria</taxon>
        <taxon>Pseudomonadati</taxon>
        <taxon>Pseudomonadota</taxon>
        <taxon>Gammaproteobacteria</taxon>
        <taxon>Enterobacterales</taxon>
        <taxon>Enterobacteriaceae</taxon>
        <taxon>Salmonella</taxon>
    </lineage>
</organism>
<name>A0A735I4C1_SALTM</name>
<evidence type="ECO:0000313" key="1">
    <source>
        <dbReference type="EMBL" id="HAE6937854.1"/>
    </source>
</evidence>
<protein>
    <submittedName>
        <fullName evidence="1">Uncharacterized protein</fullName>
    </submittedName>
</protein>
<comment type="caution">
    <text evidence="1">The sequence shown here is derived from an EMBL/GenBank/DDBJ whole genome shotgun (WGS) entry which is preliminary data.</text>
</comment>
<gene>
    <name evidence="1" type="ORF">GNC95_004198</name>
</gene>
<reference evidence="1" key="1">
    <citation type="journal article" date="2018" name="Genome Biol.">
        <title>SKESA: strategic k-mer extension for scrupulous assemblies.</title>
        <authorList>
            <person name="Souvorov A."/>
            <person name="Agarwala R."/>
            <person name="Lipman D.J."/>
        </authorList>
    </citation>
    <scope>NUCLEOTIDE SEQUENCE</scope>
    <source>
        <strain evidence="1">IVB 5560</strain>
    </source>
</reference>